<dbReference type="EMBL" id="JAVXUP010000003">
    <property type="protein sequence ID" value="KAK3043673.1"/>
    <property type="molecule type" value="Genomic_DNA"/>
</dbReference>
<keyword evidence="3" id="KW-1185">Reference proteome</keyword>
<sequence length="135" mass="15688">MEQPEGFVAPDHKRKVCNLIKSLYGLKQALKELHEKFDRVMIENDFIINECDKNVYVKGTEKEYVVVCLYVDDMLIIGSNNDFIKSTKKILTRKFDMKDLSVTDFILGMKITKTSSELVLSQSHYIEKVLDKFKS</sequence>
<organism evidence="2 3">
    <name type="scientific">Escallonia herrerae</name>
    <dbReference type="NCBI Taxonomy" id="1293975"/>
    <lineage>
        <taxon>Eukaryota</taxon>
        <taxon>Viridiplantae</taxon>
        <taxon>Streptophyta</taxon>
        <taxon>Embryophyta</taxon>
        <taxon>Tracheophyta</taxon>
        <taxon>Spermatophyta</taxon>
        <taxon>Magnoliopsida</taxon>
        <taxon>eudicotyledons</taxon>
        <taxon>Gunneridae</taxon>
        <taxon>Pentapetalae</taxon>
        <taxon>asterids</taxon>
        <taxon>campanulids</taxon>
        <taxon>Escalloniales</taxon>
        <taxon>Escalloniaceae</taxon>
        <taxon>Escallonia</taxon>
    </lineage>
</organism>
<gene>
    <name evidence="2" type="ORF">RJ639_000089</name>
</gene>
<proteinExistence type="predicted"/>
<accession>A0AA88XJE4</accession>
<feature type="domain" description="Reverse transcriptase Ty1/copia-type" evidence="1">
    <location>
        <begin position="1"/>
        <end position="134"/>
    </location>
</feature>
<dbReference type="Pfam" id="PF07727">
    <property type="entry name" value="RVT_2"/>
    <property type="match status" value="1"/>
</dbReference>
<evidence type="ECO:0000259" key="1">
    <source>
        <dbReference type="Pfam" id="PF07727"/>
    </source>
</evidence>
<dbReference type="Proteomes" id="UP001188597">
    <property type="component" value="Unassembled WGS sequence"/>
</dbReference>
<evidence type="ECO:0000313" key="3">
    <source>
        <dbReference type="Proteomes" id="UP001188597"/>
    </source>
</evidence>
<name>A0AA88XJE4_9ASTE</name>
<evidence type="ECO:0000313" key="2">
    <source>
        <dbReference type="EMBL" id="KAK3043673.1"/>
    </source>
</evidence>
<dbReference type="AlphaFoldDB" id="A0AA88XJE4"/>
<reference evidence="2" key="1">
    <citation type="submission" date="2022-12" db="EMBL/GenBank/DDBJ databases">
        <title>Draft genome assemblies for two species of Escallonia (Escalloniales).</title>
        <authorList>
            <person name="Chanderbali A."/>
            <person name="Dervinis C."/>
            <person name="Anghel I."/>
            <person name="Soltis D."/>
            <person name="Soltis P."/>
            <person name="Zapata F."/>
        </authorList>
    </citation>
    <scope>NUCLEOTIDE SEQUENCE</scope>
    <source>
        <strain evidence="2">UCBG64.0493</strain>
        <tissue evidence="2">Leaf</tissue>
    </source>
</reference>
<protein>
    <recommendedName>
        <fullName evidence="1">Reverse transcriptase Ty1/copia-type domain-containing protein</fullName>
    </recommendedName>
</protein>
<dbReference type="InterPro" id="IPR013103">
    <property type="entry name" value="RVT_2"/>
</dbReference>
<comment type="caution">
    <text evidence="2">The sequence shown here is derived from an EMBL/GenBank/DDBJ whole genome shotgun (WGS) entry which is preliminary data.</text>
</comment>